<comment type="caution">
    <text evidence="1">The sequence shown here is derived from an EMBL/GenBank/DDBJ whole genome shotgun (WGS) entry which is preliminary data.</text>
</comment>
<accession>A0A7C9BGG2</accession>
<dbReference type="AlphaFoldDB" id="A0A7C9BGG2"/>
<dbReference type="Proteomes" id="UP000479293">
    <property type="component" value="Unassembled WGS sequence"/>
</dbReference>
<keyword evidence="2" id="KW-1185">Reference proteome</keyword>
<evidence type="ECO:0000313" key="2">
    <source>
        <dbReference type="Proteomes" id="UP000479293"/>
    </source>
</evidence>
<proteinExistence type="predicted"/>
<dbReference type="RefSeq" id="WP_152758087.1">
    <property type="nucleotide sequence ID" value="NZ_WHLY01000002.1"/>
</dbReference>
<gene>
    <name evidence="1" type="ORF">GBK04_06940</name>
</gene>
<organism evidence="1 2">
    <name type="scientific">Salmonirosea aquatica</name>
    <dbReference type="NCBI Taxonomy" id="2654236"/>
    <lineage>
        <taxon>Bacteria</taxon>
        <taxon>Pseudomonadati</taxon>
        <taxon>Bacteroidota</taxon>
        <taxon>Cytophagia</taxon>
        <taxon>Cytophagales</taxon>
        <taxon>Spirosomataceae</taxon>
        <taxon>Salmonirosea</taxon>
    </lineage>
</organism>
<dbReference type="EMBL" id="WHLY01000002">
    <property type="protein sequence ID" value="MPR33097.1"/>
    <property type="molecule type" value="Genomic_DNA"/>
</dbReference>
<sequence>MSNSRAHYLIDRLIKNSLSEDELSELLAAIGREQMTEEYSELLENYFSELLQDRKSVQN</sequence>
<name>A0A7C9BGG2_9BACT</name>
<reference evidence="1 2" key="1">
    <citation type="submission" date="2019-10" db="EMBL/GenBank/DDBJ databases">
        <title>Draft Genome Sequence of Cytophagaceae sp. SJW1-29.</title>
        <authorList>
            <person name="Choi A."/>
        </authorList>
    </citation>
    <scope>NUCLEOTIDE SEQUENCE [LARGE SCALE GENOMIC DNA]</scope>
    <source>
        <strain evidence="1 2">SJW1-29</strain>
    </source>
</reference>
<evidence type="ECO:0000313" key="1">
    <source>
        <dbReference type="EMBL" id="MPR33097.1"/>
    </source>
</evidence>
<protein>
    <submittedName>
        <fullName evidence="1">Uncharacterized protein</fullName>
    </submittedName>
</protein>